<reference evidence="12 13" key="1">
    <citation type="journal article" date="2015" name="Genome Announc.">
        <title>Expanding the biotechnology potential of lactobacilli through comparative genomics of 213 strains and associated genera.</title>
        <authorList>
            <person name="Sun Z."/>
            <person name="Harris H.M."/>
            <person name="McCann A."/>
            <person name="Guo C."/>
            <person name="Argimon S."/>
            <person name="Zhang W."/>
            <person name="Yang X."/>
            <person name="Jeffery I.B."/>
            <person name="Cooney J.C."/>
            <person name="Kagawa T.F."/>
            <person name="Liu W."/>
            <person name="Song Y."/>
            <person name="Salvetti E."/>
            <person name="Wrobel A."/>
            <person name="Rasinkangas P."/>
            <person name="Parkhill J."/>
            <person name="Rea M.C."/>
            <person name="O'Sullivan O."/>
            <person name="Ritari J."/>
            <person name="Douillard F.P."/>
            <person name="Paul Ross R."/>
            <person name="Yang R."/>
            <person name="Briner A.E."/>
            <person name="Felis G.E."/>
            <person name="de Vos W.M."/>
            <person name="Barrangou R."/>
            <person name="Klaenhammer T.R."/>
            <person name="Caufield P.W."/>
            <person name="Cui Y."/>
            <person name="Zhang H."/>
            <person name="O'Toole P.W."/>
        </authorList>
    </citation>
    <scope>NUCLEOTIDE SEQUENCE [LARGE SCALE GENOMIC DNA]</scope>
    <source>
        <strain evidence="12 13">DSM 19906</strain>
    </source>
</reference>
<comment type="cofactor">
    <cofactor evidence="1">
        <name>Mg(2+)</name>
        <dbReference type="ChEBI" id="CHEBI:18420"/>
    </cofactor>
</comment>
<sequence length="214" mass="24442">MISLRSDFFYFIQKKQILRSGLMEVHNVDLTISAVAEKQYPNTMFPEIALVGRSNVGKSSLTNVLINRRKLARTSSQPGKTQTLNFYNIDDKLYFVDVPGYGYAKASKASREKWGKMIETYLTKRPQLKGVIALVDGRHAPTDDDISMHDWLVYYGIDILTVATKMDKISRGKWNKQESLIRKTLNISANELVLFSALTKAGKNDVWQWIEGRM</sequence>
<keyword evidence="3 10" id="KW-0132">Cell division</keyword>
<feature type="domain" description="EngB-type G" evidence="11">
    <location>
        <begin position="44"/>
        <end position="214"/>
    </location>
</feature>
<dbReference type="NCBIfam" id="TIGR03598">
    <property type="entry name" value="GTPase_YsxC"/>
    <property type="match status" value="1"/>
</dbReference>
<dbReference type="GO" id="GO:0005829">
    <property type="term" value="C:cytosol"/>
    <property type="evidence" value="ECO:0007669"/>
    <property type="project" value="TreeGrafter"/>
</dbReference>
<evidence type="ECO:0000256" key="3">
    <source>
        <dbReference type="ARBA" id="ARBA00022618"/>
    </source>
</evidence>
<evidence type="ECO:0000313" key="13">
    <source>
        <dbReference type="Proteomes" id="UP000051439"/>
    </source>
</evidence>
<dbReference type="NCBIfam" id="TIGR00231">
    <property type="entry name" value="small_GTP"/>
    <property type="match status" value="1"/>
</dbReference>
<dbReference type="InterPro" id="IPR006073">
    <property type="entry name" value="GTP-bd"/>
</dbReference>
<dbReference type="CDD" id="cd01876">
    <property type="entry name" value="YihA_EngB"/>
    <property type="match status" value="1"/>
</dbReference>
<dbReference type="InterPro" id="IPR019987">
    <property type="entry name" value="GTP-bd_ribosome_bio_YsxC"/>
</dbReference>
<comment type="function">
    <text evidence="10">Necessary for normal cell division and for the maintenance of normal septation.</text>
</comment>
<gene>
    <name evidence="10" type="primary">engB</name>
    <name evidence="12" type="ORF">FC98_GL000689</name>
</gene>
<dbReference type="GO" id="GO:0005525">
    <property type="term" value="F:GTP binding"/>
    <property type="evidence" value="ECO:0007669"/>
    <property type="project" value="UniProtKB-UniRule"/>
</dbReference>
<comment type="similarity">
    <text evidence="2 10">Belongs to the TRAFAC class TrmE-Era-EngA-EngB-Septin-like GTPase superfamily. EngB GTPase family.</text>
</comment>
<keyword evidence="8 10" id="KW-0717">Septation</keyword>
<proteinExistence type="inferred from homology"/>
<dbReference type="PANTHER" id="PTHR11649:SF13">
    <property type="entry name" value="ENGB-TYPE G DOMAIN-CONTAINING PROTEIN"/>
    <property type="match status" value="1"/>
</dbReference>
<keyword evidence="4" id="KW-0479">Metal-binding</keyword>
<dbReference type="Gene3D" id="3.40.50.300">
    <property type="entry name" value="P-loop containing nucleotide triphosphate hydrolases"/>
    <property type="match status" value="1"/>
</dbReference>
<name>A0A0R1NVC2_9LACO</name>
<accession>A0A0R1NVC2</accession>
<comment type="caution">
    <text evidence="12">The sequence shown here is derived from an EMBL/GenBank/DDBJ whole genome shotgun (WGS) entry which is preliminary data.</text>
</comment>
<evidence type="ECO:0000256" key="4">
    <source>
        <dbReference type="ARBA" id="ARBA00022723"/>
    </source>
</evidence>
<evidence type="ECO:0000256" key="8">
    <source>
        <dbReference type="ARBA" id="ARBA00023210"/>
    </source>
</evidence>
<dbReference type="Proteomes" id="UP000051439">
    <property type="component" value="Unassembled WGS sequence"/>
</dbReference>
<evidence type="ECO:0000256" key="6">
    <source>
        <dbReference type="ARBA" id="ARBA00022842"/>
    </source>
</evidence>
<keyword evidence="6" id="KW-0460">Magnesium</keyword>
<dbReference type="Pfam" id="PF01926">
    <property type="entry name" value="MMR_HSR1"/>
    <property type="match status" value="1"/>
</dbReference>
<evidence type="ECO:0000256" key="2">
    <source>
        <dbReference type="ARBA" id="ARBA00009638"/>
    </source>
</evidence>
<dbReference type="PATRIC" id="fig|1423766.4.peg.708"/>
<dbReference type="EMBL" id="AZEB01000014">
    <property type="protein sequence ID" value="KRL21514.1"/>
    <property type="molecule type" value="Genomic_DNA"/>
</dbReference>
<dbReference type="InterPro" id="IPR005225">
    <property type="entry name" value="Small_GTP-bd"/>
</dbReference>
<organism evidence="12 13">
    <name type="scientific">Lentilactobacillus kisonensis DSM 19906 = JCM 15041</name>
    <dbReference type="NCBI Taxonomy" id="1423766"/>
    <lineage>
        <taxon>Bacteria</taxon>
        <taxon>Bacillati</taxon>
        <taxon>Bacillota</taxon>
        <taxon>Bacilli</taxon>
        <taxon>Lactobacillales</taxon>
        <taxon>Lactobacillaceae</taxon>
        <taxon>Lentilactobacillus</taxon>
    </lineage>
</organism>
<keyword evidence="13" id="KW-1185">Reference proteome</keyword>
<dbReference type="InterPro" id="IPR027417">
    <property type="entry name" value="P-loop_NTPase"/>
</dbReference>
<evidence type="ECO:0000256" key="5">
    <source>
        <dbReference type="ARBA" id="ARBA00022741"/>
    </source>
</evidence>
<dbReference type="PROSITE" id="PS51706">
    <property type="entry name" value="G_ENGB"/>
    <property type="match status" value="1"/>
</dbReference>
<keyword evidence="9 10" id="KW-0131">Cell cycle</keyword>
<dbReference type="InterPro" id="IPR030393">
    <property type="entry name" value="G_ENGB_dom"/>
</dbReference>
<evidence type="ECO:0000256" key="7">
    <source>
        <dbReference type="ARBA" id="ARBA00023134"/>
    </source>
</evidence>
<evidence type="ECO:0000313" key="12">
    <source>
        <dbReference type="EMBL" id="KRL21514.1"/>
    </source>
</evidence>
<dbReference type="AlphaFoldDB" id="A0A0R1NVC2"/>
<dbReference type="SUPFAM" id="SSF52540">
    <property type="entry name" value="P-loop containing nucleoside triphosphate hydrolases"/>
    <property type="match status" value="1"/>
</dbReference>
<dbReference type="GO" id="GO:0000917">
    <property type="term" value="P:division septum assembly"/>
    <property type="evidence" value="ECO:0007669"/>
    <property type="project" value="UniProtKB-KW"/>
</dbReference>
<dbReference type="GO" id="GO:0046872">
    <property type="term" value="F:metal ion binding"/>
    <property type="evidence" value="ECO:0007669"/>
    <property type="project" value="UniProtKB-KW"/>
</dbReference>
<keyword evidence="7 10" id="KW-0342">GTP-binding</keyword>
<protein>
    <recommendedName>
        <fullName evidence="10">Probable GTP-binding protein EngB</fullName>
    </recommendedName>
</protein>
<dbReference type="PANTHER" id="PTHR11649">
    <property type="entry name" value="MSS1/TRME-RELATED GTP-BINDING PROTEIN"/>
    <property type="match status" value="1"/>
</dbReference>
<dbReference type="HAMAP" id="MF_00321">
    <property type="entry name" value="GTPase_EngB"/>
    <property type="match status" value="1"/>
</dbReference>
<keyword evidence="5 10" id="KW-0547">Nucleotide-binding</keyword>
<evidence type="ECO:0000259" key="11">
    <source>
        <dbReference type="PROSITE" id="PS51706"/>
    </source>
</evidence>
<dbReference type="FunFam" id="3.40.50.300:FF:000098">
    <property type="entry name" value="Probable GTP-binding protein EngB"/>
    <property type="match status" value="1"/>
</dbReference>
<evidence type="ECO:0000256" key="10">
    <source>
        <dbReference type="HAMAP-Rule" id="MF_00321"/>
    </source>
</evidence>
<evidence type="ECO:0000256" key="9">
    <source>
        <dbReference type="ARBA" id="ARBA00023306"/>
    </source>
</evidence>
<evidence type="ECO:0000256" key="1">
    <source>
        <dbReference type="ARBA" id="ARBA00001946"/>
    </source>
</evidence>